<reference evidence="2 3" key="1">
    <citation type="submission" date="2019-03" db="EMBL/GenBank/DDBJ databases">
        <title>Freshwater and sediment microbial communities from various areas in North America, analyzing microbe dynamics in response to fracking.</title>
        <authorList>
            <person name="Lamendella R."/>
        </authorList>
    </citation>
    <scope>NUCLEOTIDE SEQUENCE [LARGE SCALE GENOMIC DNA]</scope>
    <source>
        <strain evidence="2 3">114D</strain>
    </source>
</reference>
<protein>
    <submittedName>
        <fullName evidence="2">Uncharacterized protein</fullName>
    </submittedName>
</protein>
<sequence>MKKLSVIIATVLFSFGVATAMGPAGDDTNEASHDVEISIPTSQLFLVVTAPVVEVFSFL</sequence>
<name>A0A4R6HBL0_9BACT</name>
<proteinExistence type="predicted"/>
<organism evidence="2 3">
    <name type="scientific">Sunxiuqinia elliptica</name>
    <dbReference type="NCBI Taxonomy" id="655355"/>
    <lineage>
        <taxon>Bacteria</taxon>
        <taxon>Pseudomonadati</taxon>
        <taxon>Bacteroidota</taxon>
        <taxon>Bacteroidia</taxon>
        <taxon>Marinilabiliales</taxon>
        <taxon>Prolixibacteraceae</taxon>
        <taxon>Sunxiuqinia</taxon>
    </lineage>
</organism>
<accession>A0A4R6HBL0</accession>
<dbReference type="AlphaFoldDB" id="A0A4R6HBL0"/>
<feature type="signal peptide" evidence="1">
    <location>
        <begin position="1"/>
        <end position="20"/>
    </location>
</feature>
<evidence type="ECO:0000313" key="2">
    <source>
        <dbReference type="EMBL" id="TDO05544.1"/>
    </source>
</evidence>
<evidence type="ECO:0000313" key="3">
    <source>
        <dbReference type="Proteomes" id="UP000294848"/>
    </source>
</evidence>
<feature type="chain" id="PRO_5020570159" evidence="1">
    <location>
        <begin position="21"/>
        <end position="59"/>
    </location>
</feature>
<gene>
    <name evidence="2" type="ORF">DET52_101906</name>
</gene>
<keyword evidence="1" id="KW-0732">Signal</keyword>
<comment type="caution">
    <text evidence="2">The sequence shown here is derived from an EMBL/GenBank/DDBJ whole genome shotgun (WGS) entry which is preliminary data.</text>
</comment>
<evidence type="ECO:0000256" key="1">
    <source>
        <dbReference type="SAM" id="SignalP"/>
    </source>
</evidence>
<dbReference type="EMBL" id="SNWI01000001">
    <property type="protein sequence ID" value="TDO05544.1"/>
    <property type="molecule type" value="Genomic_DNA"/>
</dbReference>
<dbReference type="Proteomes" id="UP000294848">
    <property type="component" value="Unassembled WGS sequence"/>
</dbReference>